<dbReference type="EMBL" id="CAMAPF010000030">
    <property type="protein sequence ID" value="CAH9076158.1"/>
    <property type="molecule type" value="Genomic_DNA"/>
</dbReference>
<evidence type="ECO:0000313" key="2">
    <source>
        <dbReference type="EMBL" id="CAH9076158.1"/>
    </source>
</evidence>
<gene>
    <name evidence="2" type="ORF">CEPIT_LOCUS5787</name>
</gene>
<keyword evidence="3" id="KW-1185">Reference proteome</keyword>
<name>A0AAV0CHK9_9ASTE</name>
<dbReference type="AlphaFoldDB" id="A0AAV0CHK9"/>
<protein>
    <recommendedName>
        <fullName evidence="4">Secreted protein</fullName>
    </recommendedName>
</protein>
<proteinExistence type="predicted"/>
<comment type="caution">
    <text evidence="2">The sequence shown here is derived from an EMBL/GenBank/DDBJ whole genome shotgun (WGS) entry which is preliminary data.</text>
</comment>
<dbReference type="Proteomes" id="UP001152523">
    <property type="component" value="Unassembled WGS sequence"/>
</dbReference>
<sequence length="126" mass="13398">MAITIHVGIMFKSLASVVASVRSVVAAAGSAATATGSKWATVGGRQRPDLVRSREAVPRSTTAVIKFAAAVSFEVAASGGGRRRPIMLSVGGSLFVKLPGYFCPVTNNNSYFVNFYTLILFWQLRI</sequence>
<evidence type="ECO:0008006" key="4">
    <source>
        <dbReference type="Google" id="ProtNLM"/>
    </source>
</evidence>
<evidence type="ECO:0000256" key="1">
    <source>
        <dbReference type="SAM" id="SignalP"/>
    </source>
</evidence>
<feature type="signal peptide" evidence="1">
    <location>
        <begin position="1"/>
        <end position="20"/>
    </location>
</feature>
<feature type="chain" id="PRO_5043415204" description="Secreted protein" evidence="1">
    <location>
        <begin position="21"/>
        <end position="126"/>
    </location>
</feature>
<accession>A0AAV0CHK9</accession>
<organism evidence="2 3">
    <name type="scientific">Cuscuta epithymum</name>
    <dbReference type="NCBI Taxonomy" id="186058"/>
    <lineage>
        <taxon>Eukaryota</taxon>
        <taxon>Viridiplantae</taxon>
        <taxon>Streptophyta</taxon>
        <taxon>Embryophyta</taxon>
        <taxon>Tracheophyta</taxon>
        <taxon>Spermatophyta</taxon>
        <taxon>Magnoliopsida</taxon>
        <taxon>eudicotyledons</taxon>
        <taxon>Gunneridae</taxon>
        <taxon>Pentapetalae</taxon>
        <taxon>asterids</taxon>
        <taxon>lamiids</taxon>
        <taxon>Solanales</taxon>
        <taxon>Convolvulaceae</taxon>
        <taxon>Cuscuteae</taxon>
        <taxon>Cuscuta</taxon>
        <taxon>Cuscuta subgen. Cuscuta</taxon>
    </lineage>
</organism>
<keyword evidence="1" id="KW-0732">Signal</keyword>
<reference evidence="2" key="1">
    <citation type="submission" date="2022-07" db="EMBL/GenBank/DDBJ databases">
        <authorList>
            <person name="Macas J."/>
            <person name="Novak P."/>
            <person name="Neumann P."/>
        </authorList>
    </citation>
    <scope>NUCLEOTIDE SEQUENCE</scope>
</reference>
<evidence type="ECO:0000313" key="3">
    <source>
        <dbReference type="Proteomes" id="UP001152523"/>
    </source>
</evidence>